<accession>A0A392VTP9</accession>
<feature type="non-terminal residue" evidence="1">
    <location>
        <position position="58"/>
    </location>
</feature>
<organism evidence="1 2">
    <name type="scientific">Trifolium medium</name>
    <dbReference type="NCBI Taxonomy" id="97028"/>
    <lineage>
        <taxon>Eukaryota</taxon>
        <taxon>Viridiplantae</taxon>
        <taxon>Streptophyta</taxon>
        <taxon>Embryophyta</taxon>
        <taxon>Tracheophyta</taxon>
        <taxon>Spermatophyta</taxon>
        <taxon>Magnoliopsida</taxon>
        <taxon>eudicotyledons</taxon>
        <taxon>Gunneridae</taxon>
        <taxon>Pentapetalae</taxon>
        <taxon>rosids</taxon>
        <taxon>fabids</taxon>
        <taxon>Fabales</taxon>
        <taxon>Fabaceae</taxon>
        <taxon>Papilionoideae</taxon>
        <taxon>50 kb inversion clade</taxon>
        <taxon>NPAAA clade</taxon>
        <taxon>Hologalegina</taxon>
        <taxon>IRL clade</taxon>
        <taxon>Trifolieae</taxon>
        <taxon>Trifolium</taxon>
    </lineage>
</organism>
<protein>
    <submittedName>
        <fullName evidence="1">Uncharacterized protein</fullName>
    </submittedName>
</protein>
<comment type="caution">
    <text evidence="1">The sequence shown here is derived from an EMBL/GenBank/DDBJ whole genome shotgun (WGS) entry which is preliminary data.</text>
</comment>
<keyword evidence="2" id="KW-1185">Reference proteome</keyword>
<evidence type="ECO:0000313" key="1">
    <source>
        <dbReference type="EMBL" id="MCI91768.1"/>
    </source>
</evidence>
<name>A0A392VTP9_9FABA</name>
<dbReference type="AlphaFoldDB" id="A0A392VTP9"/>
<dbReference type="EMBL" id="LXQA011281850">
    <property type="protein sequence ID" value="MCI91768.1"/>
    <property type="molecule type" value="Genomic_DNA"/>
</dbReference>
<sequence>MLRFETDELMDQADDFSEFVKELNDYSRRLDKKESIFQGRVLRLQKGLTADAPFVNSI</sequence>
<reference evidence="1 2" key="1">
    <citation type="journal article" date="2018" name="Front. Plant Sci.">
        <title>Red Clover (Trifolium pratense) and Zigzag Clover (T. medium) - A Picture of Genomic Similarities and Differences.</title>
        <authorList>
            <person name="Dluhosova J."/>
            <person name="Istvanek J."/>
            <person name="Nedelnik J."/>
            <person name="Repkova J."/>
        </authorList>
    </citation>
    <scope>NUCLEOTIDE SEQUENCE [LARGE SCALE GENOMIC DNA]</scope>
    <source>
        <strain evidence="2">cv. 10/8</strain>
        <tissue evidence="1">Leaf</tissue>
    </source>
</reference>
<dbReference type="Proteomes" id="UP000265520">
    <property type="component" value="Unassembled WGS sequence"/>
</dbReference>
<evidence type="ECO:0000313" key="2">
    <source>
        <dbReference type="Proteomes" id="UP000265520"/>
    </source>
</evidence>
<proteinExistence type="predicted"/>